<evidence type="ECO:0000256" key="1">
    <source>
        <dbReference type="ARBA" id="ARBA00022441"/>
    </source>
</evidence>
<sequence length="125" mass="13927">MRIMRDVRKSPAAFLMCTHPLGGTKREGRVCSGRWWSPHNAGTICSRLWATNDKDNTVCWVGGFDGSTGLNSAEMYDSKAHEWRMIAPMSTRRSSVGVGVVSGLLYAVSSLWLKFLCVLFVLKKK</sequence>
<dbReference type="Pfam" id="PF01344">
    <property type="entry name" value="Kelch_1"/>
    <property type="match status" value="1"/>
</dbReference>
<dbReference type="Gene3D" id="2.120.10.80">
    <property type="entry name" value="Kelch-type beta propeller"/>
    <property type="match status" value="1"/>
</dbReference>
<name>A0A5B7G2N9_PORTR</name>
<keyword evidence="2" id="KW-0812">Transmembrane</keyword>
<feature type="transmembrane region" description="Helical" evidence="2">
    <location>
        <begin position="96"/>
        <end position="122"/>
    </location>
</feature>
<keyword evidence="2" id="KW-0472">Membrane</keyword>
<protein>
    <submittedName>
        <fullName evidence="3">Ring canal kelch</fullName>
    </submittedName>
</protein>
<evidence type="ECO:0000313" key="4">
    <source>
        <dbReference type="Proteomes" id="UP000324222"/>
    </source>
</evidence>
<dbReference type="AlphaFoldDB" id="A0A5B7G2N9"/>
<evidence type="ECO:0000313" key="3">
    <source>
        <dbReference type="EMBL" id="MPC51408.1"/>
    </source>
</evidence>
<proteinExistence type="predicted"/>
<dbReference type="SUPFAM" id="SSF117281">
    <property type="entry name" value="Kelch motif"/>
    <property type="match status" value="1"/>
</dbReference>
<dbReference type="InterPro" id="IPR006652">
    <property type="entry name" value="Kelch_1"/>
</dbReference>
<dbReference type="Proteomes" id="UP000324222">
    <property type="component" value="Unassembled WGS sequence"/>
</dbReference>
<dbReference type="InterPro" id="IPR015915">
    <property type="entry name" value="Kelch-typ_b-propeller"/>
</dbReference>
<keyword evidence="1" id="KW-0880">Kelch repeat</keyword>
<evidence type="ECO:0000256" key="2">
    <source>
        <dbReference type="SAM" id="Phobius"/>
    </source>
</evidence>
<dbReference type="SMART" id="SM00612">
    <property type="entry name" value="Kelch"/>
    <property type="match status" value="1"/>
</dbReference>
<accession>A0A5B7G2N9</accession>
<keyword evidence="4" id="KW-1185">Reference proteome</keyword>
<organism evidence="3 4">
    <name type="scientific">Portunus trituberculatus</name>
    <name type="common">Swimming crab</name>
    <name type="synonym">Neptunus trituberculatus</name>
    <dbReference type="NCBI Taxonomy" id="210409"/>
    <lineage>
        <taxon>Eukaryota</taxon>
        <taxon>Metazoa</taxon>
        <taxon>Ecdysozoa</taxon>
        <taxon>Arthropoda</taxon>
        <taxon>Crustacea</taxon>
        <taxon>Multicrustacea</taxon>
        <taxon>Malacostraca</taxon>
        <taxon>Eumalacostraca</taxon>
        <taxon>Eucarida</taxon>
        <taxon>Decapoda</taxon>
        <taxon>Pleocyemata</taxon>
        <taxon>Brachyura</taxon>
        <taxon>Eubrachyura</taxon>
        <taxon>Portunoidea</taxon>
        <taxon>Portunidae</taxon>
        <taxon>Portuninae</taxon>
        <taxon>Portunus</taxon>
    </lineage>
</organism>
<gene>
    <name evidence="3" type="primary">kel_2</name>
    <name evidence="3" type="ORF">E2C01_045252</name>
</gene>
<comment type="caution">
    <text evidence="3">The sequence shown here is derived from an EMBL/GenBank/DDBJ whole genome shotgun (WGS) entry which is preliminary data.</text>
</comment>
<dbReference type="EMBL" id="VSRR010010155">
    <property type="protein sequence ID" value="MPC51408.1"/>
    <property type="molecule type" value="Genomic_DNA"/>
</dbReference>
<keyword evidence="2" id="KW-1133">Transmembrane helix</keyword>
<reference evidence="3 4" key="1">
    <citation type="submission" date="2019-05" db="EMBL/GenBank/DDBJ databases">
        <title>Another draft genome of Portunus trituberculatus and its Hox gene families provides insights of decapod evolution.</title>
        <authorList>
            <person name="Jeong J.-H."/>
            <person name="Song I."/>
            <person name="Kim S."/>
            <person name="Choi T."/>
            <person name="Kim D."/>
            <person name="Ryu S."/>
            <person name="Kim W."/>
        </authorList>
    </citation>
    <scope>NUCLEOTIDE SEQUENCE [LARGE SCALE GENOMIC DNA]</scope>
    <source>
        <tissue evidence="3">Muscle</tissue>
    </source>
</reference>